<evidence type="ECO:0000256" key="5">
    <source>
        <dbReference type="RuleBase" id="RU000687"/>
    </source>
</evidence>
<dbReference type="CDD" id="cd19051">
    <property type="entry name" value="LGIC_TM_cation"/>
    <property type="match status" value="1"/>
</dbReference>
<keyword evidence="5" id="KW-0406">Ion transport</keyword>
<keyword evidence="2 5" id="KW-0812">Transmembrane</keyword>
<comment type="similarity">
    <text evidence="5">Belongs to the ligand-gated ion channel (TC 1.A.9) family.</text>
</comment>
<dbReference type="SUPFAM" id="SSF63712">
    <property type="entry name" value="Nicotinic receptor ligand binding domain-like"/>
    <property type="match status" value="1"/>
</dbReference>
<accession>A0A8S3Z078</accession>
<dbReference type="PANTHER" id="PTHR18945">
    <property type="entry name" value="NEUROTRANSMITTER GATED ION CHANNEL"/>
    <property type="match status" value="1"/>
</dbReference>
<reference evidence="8" key="1">
    <citation type="submission" date="2021-04" db="EMBL/GenBank/DDBJ databases">
        <authorList>
            <consortium name="Molecular Ecology Group"/>
        </authorList>
    </citation>
    <scope>NUCLEOTIDE SEQUENCE</scope>
</reference>
<dbReference type="EMBL" id="CAJHNH020001390">
    <property type="protein sequence ID" value="CAG5122897.1"/>
    <property type="molecule type" value="Genomic_DNA"/>
</dbReference>
<evidence type="ECO:0000256" key="1">
    <source>
        <dbReference type="ARBA" id="ARBA00004141"/>
    </source>
</evidence>
<dbReference type="Pfam" id="PF02932">
    <property type="entry name" value="Neur_chan_memb"/>
    <property type="match status" value="1"/>
</dbReference>
<dbReference type="Proteomes" id="UP000678393">
    <property type="component" value="Unassembled WGS sequence"/>
</dbReference>
<name>A0A8S3Z078_9EUPU</name>
<proteinExistence type="inferred from homology"/>
<dbReference type="PRINTS" id="PR00252">
    <property type="entry name" value="NRIONCHANNEL"/>
</dbReference>
<keyword evidence="5" id="KW-0407">Ion channel</keyword>
<dbReference type="SUPFAM" id="SSF90112">
    <property type="entry name" value="Neurotransmitter-gated ion-channel transmembrane pore"/>
    <property type="match status" value="1"/>
</dbReference>
<dbReference type="InterPro" id="IPR038050">
    <property type="entry name" value="Neuro_actylchol_rec"/>
</dbReference>
<dbReference type="GO" id="GO:0004888">
    <property type="term" value="F:transmembrane signaling receptor activity"/>
    <property type="evidence" value="ECO:0007669"/>
    <property type="project" value="InterPro"/>
</dbReference>
<dbReference type="Gene3D" id="2.70.170.10">
    <property type="entry name" value="Neurotransmitter-gated ion-channel ligand-binding domain"/>
    <property type="match status" value="1"/>
</dbReference>
<dbReference type="InterPro" id="IPR006029">
    <property type="entry name" value="Neurotrans-gated_channel_TM"/>
</dbReference>
<dbReference type="InterPro" id="IPR036719">
    <property type="entry name" value="Neuro-gated_channel_TM_sf"/>
</dbReference>
<feature type="transmembrane region" description="Helical" evidence="5">
    <location>
        <begin position="310"/>
        <end position="333"/>
    </location>
</feature>
<comment type="caution">
    <text evidence="5">Lacks conserved residue(s) required for the propagation of feature annotation.</text>
</comment>
<evidence type="ECO:0000256" key="2">
    <source>
        <dbReference type="ARBA" id="ARBA00022692"/>
    </source>
</evidence>
<organism evidence="8 9">
    <name type="scientific">Candidula unifasciata</name>
    <dbReference type="NCBI Taxonomy" id="100452"/>
    <lineage>
        <taxon>Eukaryota</taxon>
        <taxon>Metazoa</taxon>
        <taxon>Spiralia</taxon>
        <taxon>Lophotrochozoa</taxon>
        <taxon>Mollusca</taxon>
        <taxon>Gastropoda</taxon>
        <taxon>Heterobranchia</taxon>
        <taxon>Euthyneura</taxon>
        <taxon>Panpulmonata</taxon>
        <taxon>Eupulmonata</taxon>
        <taxon>Stylommatophora</taxon>
        <taxon>Helicina</taxon>
        <taxon>Helicoidea</taxon>
        <taxon>Geomitridae</taxon>
        <taxon>Candidula</taxon>
    </lineage>
</organism>
<feature type="chain" id="PRO_5035964035" evidence="5">
    <location>
        <begin position="19"/>
        <end position="448"/>
    </location>
</feature>
<dbReference type="Gene3D" id="1.20.58.390">
    <property type="entry name" value="Neurotransmitter-gated ion-channel transmembrane domain"/>
    <property type="match status" value="1"/>
</dbReference>
<keyword evidence="5" id="KW-0732">Signal</keyword>
<keyword evidence="5" id="KW-0813">Transport</keyword>
<dbReference type="AlphaFoldDB" id="A0A8S3Z078"/>
<dbReference type="OrthoDB" id="6152746at2759"/>
<dbReference type="Pfam" id="PF02931">
    <property type="entry name" value="Neur_chan_LBD"/>
    <property type="match status" value="1"/>
</dbReference>
<evidence type="ECO:0000259" key="6">
    <source>
        <dbReference type="Pfam" id="PF02931"/>
    </source>
</evidence>
<dbReference type="PROSITE" id="PS00236">
    <property type="entry name" value="NEUROTR_ION_CHANNEL"/>
    <property type="match status" value="1"/>
</dbReference>
<feature type="transmembrane region" description="Helical" evidence="5">
    <location>
        <begin position="250"/>
        <end position="273"/>
    </location>
</feature>
<evidence type="ECO:0000313" key="8">
    <source>
        <dbReference type="EMBL" id="CAG5122897.1"/>
    </source>
</evidence>
<dbReference type="CDD" id="cd18989">
    <property type="entry name" value="LGIC_ECD_cation"/>
    <property type="match status" value="1"/>
</dbReference>
<dbReference type="InterPro" id="IPR006201">
    <property type="entry name" value="Neur_channel"/>
</dbReference>
<gene>
    <name evidence="8" type="ORF">CUNI_LOCUS8455</name>
</gene>
<protein>
    <submittedName>
        <fullName evidence="8">Uncharacterized protein</fullName>
    </submittedName>
</protein>
<keyword evidence="3 5" id="KW-1133">Transmembrane helix</keyword>
<keyword evidence="4 5" id="KW-0472">Membrane</keyword>
<feature type="signal peptide" evidence="5">
    <location>
        <begin position="1"/>
        <end position="18"/>
    </location>
</feature>
<feature type="transmembrane region" description="Helical" evidence="5">
    <location>
        <begin position="280"/>
        <end position="298"/>
    </location>
</feature>
<comment type="caution">
    <text evidence="8">The sequence shown here is derived from an EMBL/GenBank/DDBJ whole genome shotgun (WGS) entry which is preliminary data.</text>
</comment>
<evidence type="ECO:0000256" key="3">
    <source>
        <dbReference type="ARBA" id="ARBA00022989"/>
    </source>
</evidence>
<comment type="subcellular location">
    <subcellularLocation>
        <location evidence="1">Membrane</location>
        <topology evidence="1">Multi-pass membrane protein</topology>
    </subcellularLocation>
</comment>
<keyword evidence="9" id="KW-1185">Reference proteome</keyword>
<dbReference type="GO" id="GO:0005230">
    <property type="term" value="F:extracellular ligand-gated monoatomic ion channel activity"/>
    <property type="evidence" value="ECO:0007669"/>
    <property type="project" value="InterPro"/>
</dbReference>
<evidence type="ECO:0000259" key="7">
    <source>
        <dbReference type="Pfam" id="PF02932"/>
    </source>
</evidence>
<feature type="domain" description="Neurotransmitter-gated ion-channel transmembrane" evidence="7">
    <location>
        <begin position="255"/>
        <end position="337"/>
    </location>
</feature>
<dbReference type="InterPro" id="IPR036734">
    <property type="entry name" value="Neur_chan_lig-bd_sf"/>
</dbReference>
<dbReference type="InterPro" id="IPR006202">
    <property type="entry name" value="Neur_chan_lig-bd"/>
</dbReference>
<evidence type="ECO:0000313" key="9">
    <source>
        <dbReference type="Proteomes" id="UP000678393"/>
    </source>
</evidence>
<evidence type="ECO:0000256" key="4">
    <source>
        <dbReference type="ARBA" id="ARBA00023136"/>
    </source>
</evidence>
<feature type="domain" description="Neurotransmitter-gated ion-channel ligand-binding" evidence="6">
    <location>
        <begin position="54"/>
        <end position="193"/>
    </location>
</feature>
<dbReference type="InterPro" id="IPR018000">
    <property type="entry name" value="Neurotransmitter_ion_chnl_CS"/>
</dbReference>
<dbReference type="GO" id="GO:0016020">
    <property type="term" value="C:membrane"/>
    <property type="evidence" value="ECO:0007669"/>
    <property type="project" value="UniProtKB-SubCell"/>
</dbReference>
<sequence length="448" mass="50676">MNWYLQCCIVLLVNSCATQVVDINSLQHLIKRPDVQVTTPSPEVVSAMEAYGRLKDDLMNRLVVKKKIPPSISNSDIVYLFLEPLQLISVDEVEQTIHLSHIIDIRWIDPNMRWNPTLYGNISEIEISTSSVWTPRLALPKSIMDGVVTLPDHVTLTSNGNFISSFSGYINSLCQLDMAYFPFDHHTCTIVFMGETSFKVLPDNTRRHVDVAMFFKDGGEWELQPRGCFSKDDGKTYIECFLYIKRRSSFYVTNLVVPMVFTSAMTLIVFWIPAESGEKISFLVSVFVSTSVFLNYIVETIPRSMGSLPHINALLVFVVIKVIAATAATTVVLRRYNTWRFQYNSKGKSEGLYGNQKVKKIQEVMMVPADLSLELSNVYSNSSRTKGPKKEDLLLKGTEKGVSRCCKKSCLREVVIWWCSLSHDELDTIFFGLLACVSLVTYCALLCV</sequence>